<dbReference type="Gene3D" id="2.60.40.1180">
    <property type="entry name" value="Golgi alpha-mannosidase II"/>
    <property type="match status" value="1"/>
</dbReference>
<dbReference type="AlphaFoldDB" id="A0A8D0KYX0"/>
<dbReference type="InterPro" id="IPR042280">
    <property type="entry name" value="SLC3A2"/>
</dbReference>
<accession>A0A8D0KYX0</accession>
<dbReference type="GO" id="GO:0016324">
    <property type="term" value="C:apical plasma membrane"/>
    <property type="evidence" value="ECO:0007669"/>
    <property type="project" value="TreeGrafter"/>
</dbReference>
<evidence type="ECO:0000313" key="1">
    <source>
        <dbReference type="Ensembl" id="ENSSOCP00000019933.1"/>
    </source>
</evidence>
<proteinExistence type="predicted"/>
<dbReference type="GO" id="GO:1904273">
    <property type="term" value="P:L-alanine import across plasma membrane"/>
    <property type="evidence" value="ECO:0007669"/>
    <property type="project" value="TreeGrafter"/>
</dbReference>
<dbReference type="GO" id="GO:0015173">
    <property type="term" value="F:aromatic amino acid transmembrane transporter activity"/>
    <property type="evidence" value="ECO:0007669"/>
    <property type="project" value="TreeGrafter"/>
</dbReference>
<reference evidence="1" key="2">
    <citation type="submission" date="2025-09" db="UniProtKB">
        <authorList>
            <consortium name="Ensembl"/>
        </authorList>
    </citation>
    <scope>IDENTIFICATION</scope>
</reference>
<reference evidence="1" key="1">
    <citation type="submission" date="2025-08" db="UniProtKB">
        <authorList>
            <consortium name="Ensembl"/>
        </authorList>
    </citation>
    <scope>IDENTIFICATION</scope>
</reference>
<keyword evidence="2" id="KW-1185">Reference proteome</keyword>
<dbReference type="GO" id="GO:0015823">
    <property type="term" value="P:phenylalanine transport"/>
    <property type="evidence" value="ECO:0007669"/>
    <property type="project" value="TreeGrafter"/>
</dbReference>
<dbReference type="InterPro" id="IPR013780">
    <property type="entry name" value="Glyco_hydro_b"/>
</dbReference>
<dbReference type="Ensembl" id="ENSSOCT00000020441.1">
    <property type="protein sequence ID" value="ENSSOCP00000019933.1"/>
    <property type="gene ID" value="ENSSOCG00000014934.1"/>
</dbReference>
<sequence length="144" mass="15525">MPQGGALKGHYPILVLKELSRGGPTPSPPLTPPSPQARLLELCRRLGALRARERSLSLGEAEAVPAGPAAAFLRSWDQSERFLVVLNPGNQTLSDVALQDPRLPPQATLRLSTHQPVPQDPQVDLGGLELLPYEGLLLSFPYTP</sequence>
<dbReference type="GO" id="GO:1903801">
    <property type="term" value="P:L-leucine import across plasma membrane"/>
    <property type="evidence" value="ECO:0007669"/>
    <property type="project" value="TreeGrafter"/>
</dbReference>
<name>A0A8D0KYX0_STROC</name>
<dbReference type="GO" id="GO:0015190">
    <property type="term" value="F:L-leucine transmembrane transporter activity"/>
    <property type="evidence" value="ECO:0007669"/>
    <property type="project" value="TreeGrafter"/>
</dbReference>
<dbReference type="PANTHER" id="PTHR46673">
    <property type="entry name" value="4F2 CELL-SURFACE ANTIGEN HEAVY CHAIN"/>
    <property type="match status" value="1"/>
</dbReference>
<protein>
    <submittedName>
        <fullName evidence="1">Uncharacterized protein</fullName>
    </submittedName>
</protein>
<dbReference type="Proteomes" id="UP000694551">
    <property type="component" value="Unplaced"/>
</dbReference>
<evidence type="ECO:0000313" key="2">
    <source>
        <dbReference type="Proteomes" id="UP000694551"/>
    </source>
</evidence>
<organism evidence="1 2">
    <name type="scientific">Strix occidentalis caurina</name>
    <name type="common">northern spotted owl</name>
    <dbReference type="NCBI Taxonomy" id="311401"/>
    <lineage>
        <taxon>Eukaryota</taxon>
        <taxon>Metazoa</taxon>
        <taxon>Chordata</taxon>
        <taxon>Craniata</taxon>
        <taxon>Vertebrata</taxon>
        <taxon>Euteleostomi</taxon>
        <taxon>Archelosauria</taxon>
        <taxon>Archosauria</taxon>
        <taxon>Dinosauria</taxon>
        <taxon>Saurischia</taxon>
        <taxon>Theropoda</taxon>
        <taxon>Coelurosauria</taxon>
        <taxon>Aves</taxon>
        <taxon>Neognathae</taxon>
        <taxon>Neoaves</taxon>
        <taxon>Telluraves</taxon>
        <taxon>Strigiformes</taxon>
        <taxon>Strigidae</taxon>
        <taxon>Strix</taxon>
    </lineage>
</organism>
<dbReference type="GO" id="GO:0015180">
    <property type="term" value="F:L-alanine transmembrane transporter activity"/>
    <property type="evidence" value="ECO:0007669"/>
    <property type="project" value="TreeGrafter"/>
</dbReference>
<dbReference type="GO" id="GO:0016323">
    <property type="term" value="C:basolateral plasma membrane"/>
    <property type="evidence" value="ECO:0007669"/>
    <property type="project" value="TreeGrafter"/>
</dbReference>
<dbReference type="PANTHER" id="PTHR46673:SF1">
    <property type="entry name" value="4F2 CELL-SURFACE ANTIGEN HEAVY CHAIN"/>
    <property type="match status" value="1"/>
</dbReference>